<evidence type="ECO:0000256" key="2">
    <source>
        <dbReference type="ARBA" id="ARBA00022723"/>
    </source>
</evidence>
<dbReference type="Proteomes" id="UP000663833">
    <property type="component" value="Unassembled WGS sequence"/>
</dbReference>
<evidence type="ECO:0000313" key="12">
    <source>
        <dbReference type="EMBL" id="CAF4101402.1"/>
    </source>
</evidence>
<comment type="subcellular location">
    <subcellularLocation>
        <location evidence="1">Nucleus</location>
    </subcellularLocation>
</comment>
<proteinExistence type="predicted"/>
<dbReference type="Gene3D" id="2.10.110.10">
    <property type="entry name" value="Cysteine Rich Protein"/>
    <property type="match status" value="1"/>
</dbReference>
<gene>
    <name evidence="10" type="ORF">GRG538_LOCUS4064</name>
    <name evidence="12" type="ORF">HFQ381_LOCUS987</name>
    <name evidence="11" type="ORF">LUA448_LOCUS17607</name>
    <name evidence="13" type="ORF">QYT958_LOCUS9845</name>
</gene>
<keyword evidence="5 7" id="KW-0440">LIM domain</keyword>
<dbReference type="PROSITE" id="PS50023">
    <property type="entry name" value="LIM_DOMAIN_2"/>
    <property type="match status" value="1"/>
</dbReference>
<dbReference type="Proteomes" id="UP000663872">
    <property type="component" value="Unassembled WGS sequence"/>
</dbReference>
<sequence length="465" mass="51814">MSSTTPRTSANNNTASSVYRVNYSEYVADITGGSPKTARKIPTAGIGHHINPLNNPYPNQTNQSTQQTGGMPQYGGGTEKCARCSKSVYLAERKLGASRAFHSSCFSCHTCKRKLDATTLSEHKGEIYCKSCYTKQYGPHGLASGVTMSTEKSVARESRPIRRSSYGDDLDPAVSSYQQMRQRANSNENLFRGTDSATKTDEFSPRYPRYDDSKPRPISPSNKRNNGIDATVDIKNQRPTTPTRVDKFIESNTNNNSHRSTYIEEDDRRKYVKEGEKISYGTGASKIVDIPVIANPKRPDPIINQIETPIGPKRDSQRSRSPSVASNGSYQRQSSHERQIDVTDDYSRVHINTESDRNNRKYSNDYTINTIASENTATTGGYYHSSSYEDKYRSTTSNSTDRRSPSPSPQTNNRPTPGLEDFISQTNIVRNTPSSTGNQYSTIGSLIMSGRQRNTQNNDNNDFNN</sequence>
<dbReference type="CDD" id="cd09326">
    <property type="entry name" value="LIM_CRP_like"/>
    <property type="match status" value="1"/>
</dbReference>
<evidence type="ECO:0000259" key="9">
    <source>
        <dbReference type="PROSITE" id="PS50023"/>
    </source>
</evidence>
<feature type="compositionally biased region" description="Low complexity" evidence="8">
    <location>
        <begin position="54"/>
        <end position="68"/>
    </location>
</feature>
<feature type="region of interest" description="Disordered" evidence="8">
    <location>
        <begin position="295"/>
        <end position="361"/>
    </location>
</feature>
<protein>
    <recommendedName>
        <fullName evidence="9">LIM zinc-binding domain-containing protein</fullName>
    </recommendedName>
</protein>
<evidence type="ECO:0000256" key="6">
    <source>
        <dbReference type="ARBA" id="ARBA00023242"/>
    </source>
</evidence>
<dbReference type="FunFam" id="2.10.110.10:FF:000001">
    <property type="entry name" value="Cysteine and glycine-rich protein 1"/>
    <property type="match status" value="1"/>
</dbReference>
<evidence type="ECO:0000256" key="1">
    <source>
        <dbReference type="ARBA" id="ARBA00004123"/>
    </source>
</evidence>
<dbReference type="SMART" id="SM00132">
    <property type="entry name" value="LIM"/>
    <property type="match status" value="1"/>
</dbReference>
<feature type="compositionally biased region" description="Polar residues" evidence="8">
    <location>
        <begin position="175"/>
        <end position="189"/>
    </location>
</feature>
<feature type="compositionally biased region" description="Polar residues" evidence="8">
    <location>
        <begin position="250"/>
        <end position="260"/>
    </location>
</feature>
<evidence type="ECO:0000256" key="8">
    <source>
        <dbReference type="SAM" id="MobiDB-lite"/>
    </source>
</evidence>
<evidence type="ECO:0000256" key="3">
    <source>
        <dbReference type="ARBA" id="ARBA00022737"/>
    </source>
</evidence>
<evidence type="ECO:0000256" key="5">
    <source>
        <dbReference type="ARBA" id="ARBA00023038"/>
    </source>
</evidence>
<dbReference type="EMBL" id="CAJNYT010000154">
    <property type="protein sequence ID" value="CAF3335021.1"/>
    <property type="molecule type" value="Genomic_DNA"/>
</dbReference>
<evidence type="ECO:0000256" key="4">
    <source>
        <dbReference type="ARBA" id="ARBA00022833"/>
    </source>
</evidence>
<feature type="region of interest" description="Disordered" evidence="8">
    <location>
        <begin position="46"/>
        <end position="73"/>
    </location>
</feature>
<dbReference type="AlphaFoldDB" id="A0A818A6A1"/>
<dbReference type="Proteomes" id="UP000663851">
    <property type="component" value="Unassembled WGS sequence"/>
</dbReference>
<keyword evidence="4 7" id="KW-0862">Zinc</keyword>
<dbReference type="GO" id="GO:0046872">
    <property type="term" value="F:metal ion binding"/>
    <property type="evidence" value="ECO:0007669"/>
    <property type="project" value="UniProtKB-KW"/>
</dbReference>
<evidence type="ECO:0000313" key="14">
    <source>
        <dbReference type="Proteomes" id="UP000663833"/>
    </source>
</evidence>
<feature type="compositionally biased region" description="Basic and acidic residues" evidence="8">
    <location>
        <begin position="198"/>
        <end position="215"/>
    </location>
</feature>
<dbReference type="EMBL" id="CAJOBR010001067">
    <property type="protein sequence ID" value="CAF4574355.1"/>
    <property type="molecule type" value="Genomic_DNA"/>
</dbReference>
<feature type="domain" description="LIM zinc-binding" evidence="9">
    <location>
        <begin position="79"/>
        <end position="139"/>
    </location>
</feature>
<feature type="compositionally biased region" description="Basic and acidic residues" evidence="8">
    <location>
        <begin position="334"/>
        <end position="361"/>
    </location>
</feature>
<dbReference type="PANTHER" id="PTHR24215">
    <property type="entry name" value="RHO-GTPASE-ACTIVATING PROTEIN LRG1"/>
    <property type="match status" value="1"/>
</dbReference>
<dbReference type="PANTHER" id="PTHR24215:SF35">
    <property type="entry name" value="MUSCLE LIM PROTEIN MLP84B"/>
    <property type="match status" value="1"/>
</dbReference>
<name>A0A818A6A1_9BILA</name>
<evidence type="ECO:0000313" key="10">
    <source>
        <dbReference type="EMBL" id="CAF3335021.1"/>
    </source>
</evidence>
<comment type="caution">
    <text evidence="11">The sequence shown here is derived from an EMBL/GenBank/DDBJ whole genome shotgun (WGS) entry which is preliminary data.</text>
</comment>
<dbReference type="EMBL" id="CAJOBO010000024">
    <property type="protein sequence ID" value="CAF4101402.1"/>
    <property type="molecule type" value="Genomic_DNA"/>
</dbReference>
<dbReference type="SUPFAM" id="SSF57716">
    <property type="entry name" value="Glucocorticoid receptor-like (DNA-binding domain)"/>
    <property type="match status" value="2"/>
</dbReference>
<keyword evidence="6" id="KW-0539">Nucleus</keyword>
<organism evidence="11 14">
    <name type="scientific">Rotaria socialis</name>
    <dbReference type="NCBI Taxonomy" id="392032"/>
    <lineage>
        <taxon>Eukaryota</taxon>
        <taxon>Metazoa</taxon>
        <taxon>Spiralia</taxon>
        <taxon>Gnathifera</taxon>
        <taxon>Rotifera</taxon>
        <taxon>Eurotatoria</taxon>
        <taxon>Bdelloidea</taxon>
        <taxon>Philodinida</taxon>
        <taxon>Philodinidae</taxon>
        <taxon>Rotaria</taxon>
    </lineage>
</organism>
<evidence type="ECO:0000256" key="7">
    <source>
        <dbReference type="PROSITE-ProRule" id="PRU00125"/>
    </source>
</evidence>
<keyword evidence="2 7" id="KW-0479">Metal-binding</keyword>
<dbReference type="GO" id="GO:0005737">
    <property type="term" value="C:cytoplasm"/>
    <property type="evidence" value="ECO:0007669"/>
    <property type="project" value="TreeGrafter"/>
</dbReference>
<evidence type="ECO:0000313" key="13">
    <source>
        <dbReference type="EMBL" id="CAF4574355.1"/>
    </source>
</evidence>
<dbReference type="Proteomes" id="UP000663848">
    <property type="component" value="Unassembled WGS sequence"/>
</dbReference>
<keyword evidence="3" id="KW-0677">Repeat</keyword>
<dbReference type="InterPro" id="IPR001781">
    <property type="entry name" value="Znf_LIM"/>
</dbReference>
<evidence type="ECO:0000313" key="11">
    <source>
        <dbReference type="EMBL" id="CAF3401170.1"/>
    </source>
</evidence>
<feature type="compositionally biased region" description="Polar residues" evidence="8">
    <location>
        <begin position="319"/>
        <end position="333"/>
    </location>
</feature>
<feature type="region of interest" description="Disordered" evidence="8">
    <location>
        <begin position="377"/>
        <end position="423"/>
    </location>
</feature>
<dbReference type="GO" id="GO:0030036">
    <property type="term" value="P:actin cytoskeleton organization"/>
    <property type="evidence" value="ECO:0007669"/>
    <property type="project" value="TreeGrafter"/>
</dbReference>
<dbReference type="Pfam" id="PF00412">
    <property type="entry name" value="LIM"/>
    <property type="match status" value="1"/>
</dbReference>
<feature type="region of interest" description="Disordered" evidence="8">
    <location>
        <begin position="148"/>
        <end position="266"/>
    </location>
</feature>
<dbReference type="GO" id="GO:0005634">
    <property type="term" value="C:nucleus"/>
    <property type="evidence" value="ECO:0007669"/>
    <property type="project" value="UniProtKB-SubCell"/>
</dbReference>
<accession>A0A818A6A1</accession>
<dbReference type="EMBL" id="CAJNYD010002196">
    <property type="protein sequence ID" value="CAF3401170.1"/>
    <property type="molecule type" value="Genomic_DNA"/>
</dbReference>
<reference evidence="11" key="1">
    <citation type="submission" date="2021-02" db="EMBL/GenBank/DDBJ databases">
        <authorList>
            <person name="Nowell W R."/>
        </authorList>
    </citation>
    <scope>NUCLEOTIDE SEQUENCE</scope>
</reference>
<dbReference type="PROSITE" id="PS00478">
    <property type="entry name" value="LIM_DOMAIN_1"/>
    <property type="match status" value="1"/>
</dbReference>